<evidence type="ECO:0000256" key="1">
    <source>
        <dbReference type="SAM" id="MobiDB-lite"/>
    </source>
</evidence>
<protein>
    <submittedName>
        <fullName evidence="2">Uncharacterized protein</fullName>
    </submittedName>
</protein>
<keyword evidence="3" id="KW-1185">Reference proteome</keyword>
<evidence type="ECO:0000313" key="3">
    <source>
        <dbReference type="Proteomes" id="UP001152523"/>
    </source>
</evidence>
<gene>
    <name evidence="2" type="ORF">CEPIT_LOCUS11271</name>
</gene>
<organism evidence="2 3">
    <name type="scientific">Cuscuta epithymum</name>
    <dbReference type="NCBI Taxonomy" id="186058"/>
    <lineage>
        <taxon>Eukaryota</taxon>
        <taxon>Viridiplantae</taxon>
        <taxon>Streptophyta</taxon>
        <taxon>Embryophyta</taxon>
        <taxon>Tracheophyta</taxon>
        <taxon>Spermatophyta</taxon>
        <taxon>Magnoliopsida</taxon>
        <taxon>eudicotyledons</taxon>
        <taxon>Gunneridae</taxon>
        <taxon>Pentapetalae</taxon>
        <taxon>asterids</taxon>
        <taxon>lamiids</taxon>
        <taxon>Solanales</taxon>
        <taxon>Convolvulaceae</taxon>
        <taxon>Cuscuteae</taxon>
        <taxon>Cuscuta</taxon>
        <taxon>Cuscuta subgen. Cuscuta</taxon>
    </lineage>
</organism>
<reference evidence="2" key="1">
    <citation type="submission" date="2022-07" db="EMBL/GenBank/DDBJ databases">
        <authorList>
            <person name="Macas J."/>
            <person name="Novak P."/>
            <person name="Neumann P."/>
        </authorList>
    </citation>
    <scope>NUCLEOTIDE SEQUENCE</scope>
</reference>
<dbReference type="PANTHER" id="PTHR37252">
    <property type="entry name" value="POLYADENYLATE-BINDING PROTEIN-INTERACTING PROTEIN 6"/>
    <property type="match status" value="1"/>
</dbReference>
<evidence type="ECO:0000313" key="2">
    <source>
        <dbReference type="EMBL" id="CAH9090459.1"/>
    </source>
</evidence>
<feature type="region of interest" description="Disordered" evidence="1">
    <location>
        <begin position="32"/>
        <end position="83"/>
    </location>
</feature>
<dbReference type="EMBL" id="CAMAPF010000064">
    <property type="protein sequence ID" value="CAH9090459.1"/>
    <property type="molecule type" value="Genomic_DNA"/>
</dbReference>
<name>A0AAV0D181_9ASTE</name>
<dbReference type="InterPro" id="IPR038981">
    <property type="entry name" value="CID5/CID6"/>
</dbReference>
<dbReference type="AlphaFoldDB" id="A0AAV0D181"/>
<sequence length="179" mass="19641">MCWAAMETGKSYLNPHAEVYVPLFQREGGNKDGLLPSIVKPAEFPQQFPQSSEPHSIQPSSPSDNLYASSSQGQSDDSEPTDTQLMDMQYNFDMNCLRTNFHDISEESLSHVYIVNKCDLNETIDMLNQLELPDCLYIGDESEPGPSSKAANQKLKKLVTGEACSIPASSGSSCSKPVN</sequence>
<proteinExistence type="predicted"/>
<dbReference type="PANTHER" id="PTHR37252:SF3">
    <property type="entry name" value="POLYADENYLATE-BINDING PROTEIN-INTERACTING PROTEIN 6"/>
    <property type="match status" value="1"/>
</dbReference>
<dbReference type="Proteomes" id="UP001152523">
    <property type="component" value="Unassembled WGS sequence"/>
</dbReference>
<comment type="caution">
    <text evidence="2">The sequence shown here is derived from an EMBL/GenBank/DDBJ whole genome shotgun (WGS) entry which is preliminary data.</text>
</comment>
<accession>A0AAV0D181</accession>
<feature type="compositionally biased region" description="Polar residues" evidence="1">
    <location>
        <begin position="47"/>
        <end position="83"/>
    </location>
</feature>